<protein>
    <submittedName>
        <fullName evidence="1">Uncharacterized protein</fullName>
    </submittedName>
</protein>
<dbReference type="WBParaSite" id="BTMF_0000174801-mRNA-1">
    <property type="protein sequence ID" value="BTMF_0000174801-mRNA-1"/>
    <property type="gene ID" value="BTMF_0000174801"/>
</dbReference>
<proteinExistence type="predicted"/>
<reference evidence="1" key="1">
    <citation type="submission" date="2017-02" db="UniProtKB">
        <authorList>
            <consortium name="WormBaseParasite"/>
        </authorList>
    </citation>
    <scope>IDENTIFICATION</scope>
</reference>
<evidence type="ECO:0000313" key="1">
    <source>
        <dbReference type="WBParaSite" id="BTMF_0000174801-mRNA-1"/>
    </source>
</evidence>
<organism evidence="1">
    <name type="scientific">Brugia timori</name>
    <dbReference type="NCBI Taxonomy" id="42155"/>
    <lineage>
        <taxon>Eukaryota</taxon>
        <taxon>Metazoa</taxon>
        <taxon>Ecdysozoa</taxon>
        <taxon>Nematoda</taxon>
        <taxon>Chromadorea</taxon>
        <taxon>Rhabditida</taxon>
        <taxon>Spirurina</taxon>
        <taxon>Spiruromorpha</taxon>
        <taxon>Filarioidea</taxon>
        <taxon>Onchocercidae</taxon>
        <taxon>Brugia</taxon>
    </lineage>
</organism>
<sequence>MSLFMKFYCMFRYFVVRRFDLDNCTKEDLNSQHRIADSRQSCKKLFPENVFFLLPLTNNKMK</sequence>
<dbReference type="AlphaFoldDB" id="A0A0R3Q5Z7"/>
<name>A0A0R3Q5Z7_9BILA</name>
<accession>A0A0R3Q5Z7</accession>